<reference evidence="2" key="1">
    <citation type="submission" date="2022-11" db="EMBL/GenBank/DDBJ databases">
        <authorList>
            <person name="Kikuchi T."/>
        </authorList>
    </citation>
    <scope>NUCLEOTIDE SEQUENCE</scope>
    <source>
        <strain evidence="2">PS1010</strain>
    </source>
</reference>
<proteinExistence type="predicted"/>
<feature type="transmembrane region" description="Helical" evidence="1">
    <location>
        <begin position="143"/>
        <end position="170"/>
    </location>
</feature>
<feature type="transmembrane region" description="Helical" evidence="1">
    <location>
        <begin position="6"/>
        <end position="25"/>
    </location>
</feature>
<name>A0A9P1IXT8_9PELO</name>
<sequence>MDVHVFLIKPFMFFPTTAVAFYGWFEEFGVSYKVQAYLLQVHYVWIALSILFLFKDRYDCIVHQNPNRKYKTIYYFANLSFCCLVIIPPYVEKIDEDLEKSKIISQHPLMPPRFFASQTHIVTTQIALAVETRKMQLRTEISLILQTLIPIVALGVPVIFNSVLMFLGIYVQAVNIFTLIVLLSHGLTSTLCIIYNYQPYREYTKNLICCHKNQIHVNSIPHSL</sequence>
<protein>
    <submittedName>
        <fullName evidence="2">Uncharacterized protein</fullName>
    </submittedName>
</protein>
<evidence type="ECO:0000256" key="1">
    <source>
        <dbReference type="SAM" id="Phobius"/>
    </source>
</evidence>
<gene>
    <name evidence="2" type="ORF">CAMP_LOCUS15671</name>
</gene>
<dbReference type="Pfam" id="PF10318">
    <property type="entry name" value="7TM_GPCR_Srh"/>
    <property type="match status" value="2"/>
</dbReference>
<dbReference type="SUPFAM" id="SSF81321">
    <property type="entry name" value="Family A G protein-coupled receptor-like"/>
    <property type="match status" value="1"/>
</dbReference>
<keyword evidence="1" id="KW-0472">Membrane</keyword>
<accession>A0A9P1IXT8</accession>
<keyword evidence="1" id="KW-0812">Transmembrane</keyword>
<organism evidence="2 3">
    <name type="scientific">Caenorhabditis angaria</name>
    <dbReference type="NCBI Taxonomy" id="860376"/>
    <lineage>
        <taxon>Eukaryota</taxon>
        <taxon>Metazoa</taxon>
        <taxon>Ecdysozoa</taxon>
        <taxon>Nematoda</taxon>
        <taxon>Chromadorea</taxon>
        <taxon>Rhabditida</taxon>
        <taxon>Rhabditina</taxon>
        <taxon>Rhabditomorpha</taxon>
        <taxon>Rhabditoidea</taxon>
        <taxon>Rhabditidae</taxon>
        <taxon>Peloderinae</taxon>
        <taxon>Caenorhabditis</taxon>
    </lineage>
</organism>
<evidence type="ECO:0000313" key="2">
    <source>
        <dbReference type="EMBL" id="CAI5453034.1"/>
    </source>
</evidence>
<evidence type="ECO:0000313" key="3">
    <source>
        <dbReference type="Proteomes" id="UP001152747"/>
    </source>
</evidence>
<dbReference type="EMBL" id="CANHGI010000005">
    <property type="protein sequence ID" value="CAI5453034.1"/>
    <property type="molecule type" value="Genomic_DNA"/>
</dbReference>
<dbReference type="PANTHER" id="PTHR46891">
    <property type="entry name" value="SERPENTINE RECEPTOR, CLASS H-RELATED"/>
    <property type="match status" value="1"/>
</dbReference>
<keyword evidence="3" id="KW-1185">Reference proteome</keyword>
<comment type="caution">
    <text evidence="2">The sequence shown here is derived from an EMBL/GenBank/DDBJ whole genome shotgun (WGS) entry which is preliminary data.</text>
</comment>
<feature type="transmembrane region" description="Helical" evidence="1">
    <location>
        <begin position="176"/>
        <end position="197"/>
    </location>
</feature>
<dbReference type="InterPro" id="IPR019422">
    <property type="entry name" value="7TM_GPCR_serpentine_rcpt_Srh"/>
</dbReference>
<dbReference type="Proteomes" id="UP001152747">
    <property type="component" value="Unassembled WGS sequence"/>
</dbReference>
<dbReference type="AlphaFoldDB" id="A0A9P1IXT8"/>
<feature type="transmembrane region" description="Helical" evidence="1">
    <location>
        <begin position="74"/>
        <end position="91"/>
    </location>
</feature>
<keyword evidence="1" id="KW-1133">Transmembrane helix</keyword>
<feature type="transmembrane region" description="Helical" evidence="1">
    <location>
        <begin position="37"/>
        <end position="54"/>
    </location>
</feature>